<dbReference type="EMBL" id="JAPZBU010000003">
    <property type="protein sequence ID" value="KAJ5414607.1"/>
    <property type="molecule type" value="Genomic_DNA"/>
</dbReference>
<protein>
    <submittedName>
        <fullName evidence="2">Uncharacterized protein</fullName>
    </submittedName>
</protein>
<reference evidence="2" key="1">
    <citation type="submission" date="2022-12" db="EMBL/GenBank/DDBJ databases">
        <authorList>
            <person name="Petersen C."/>
        </authorList>
    </citation>
    <scope>NUCLEOTIDE SEQUENCE</scope>
    <source>
        <strain evidence="2">IBT 29677</strain>
    </source>
</reference>
<accession>A0A9W9WC37</accession>
<dbReference type="RefSeq" id="XP_056494453.1">
    <property type="nucleotide sequence ID" value="XM_056625871.1"/>
</dbReference>
<name>A0A9W9WC37_9EURO</name>
<sequence>MVCTSYLIEKAKVCRRLAKDTSADTSRQTIFLARRDEKKPPLLTNLKKTISDDISCEKTHASRKLIALRVEKRKHEKKVERPRAKFAQRKTHNEKQRTILQEKLTRRAALAGNIQHENDSGQRAGNFQQQASQPGHLQVPWHIQRAQHGEMARIQMQQQQNNFIEMTPEQTTQMDQATFPQSLLTNNSKVPKNITTWGQLKQWVSSNSQASTGINPNHLLTLQRLHFAQIISVQAKDPNRQNQGQGVMKGPSQQAPQD</sequence>
<evidence type="ECO:0000256" key="1">
    <source>
        <dbReference type="SAM" id="MobiDB-lite"/>
    </source>
</evidence>
<dbReference type="AlphaFoldDB" id="A0A9W9WC37"/>
<feature type="region of interest" description="Disordered" evidence="1">
    <location>
        <begin position="73"/>
        <end position="95"/>
    </location>
</feature>
<reference evidence="2" key="2">
    <citation type="journal article" date="2023" name="IMA Fungus">
        <title>Comparative genomic study of the Penicillium genus elucidates a diverse pangenome and 15 lateral gene transfer events.</title>
        <authorList>
            <person name="Petersen C."/>
            <person name="Sorensen T."/>
            <person name="Nielsen M.R."/>
            <person name="Sondergaard T.E."/>
            <person name="Sorensen J.L."/>
            <person name="Fitzpatrick D.A."/>
            <person name="Frisvad J.C."/>
            <person name="Nielsen K.L."/>
        </authorList>
    </citation>
    <scope>NUCLEOTIDE SEQUENCE</scope>
    <source>
        <strain evidence="2">IBT 29677</strain>
    </source>
</reference>
<gene>
    <name evidence="2" type="ORF">N7509_001234</name>
</gene>
<feature type="compositionally biased region" description="Polar residues" evidence="1">
    <location>
        <begin position="240"/>
        <end position="258"/>
    </location>
</feature>
<organism evidence="2 3">
    <name type="scientific">Penicillium cosmopolitanum</name>
    <dbReference type="NCBI Taxonomy" id="1131564"/>
    <lineage>
        <taxon>Eukaryota</taxon>
        <taxon>Fungi</taxon>
        <taxon>Dikarya</taxon>
        <taxon>Ascomycota</taxon>
        <taxon>Pezizomycotina</taxon>
        <taxon>Eurotiomycetes</taxon>
        <taxon>Eurotiomycetidae</taxon>
        <taxon>Eurotiales</taxon>
        <taxon>Aspergillaceae</taxon>
        <taxon>Penicillium</taxon>
    </lineage>
</organism>
<dbReference type="OrthoDB" id="3918840at2759"/>
<proteinExistence type="predicted"/>
<dbReference type="GeneID" id="81364851"/>
<evidence type="ECO:0000313" key="2">
    <source>
        <dbReference type="EMBL" id="KAJ5414607.1"/>
    </source>
</evidence>
<feature type="region of interest" description="Disordered" evidence="1">
    <location>
        <begin position="236"/>
        <end position="258"/>
    </location>
</feature>
<dbReference type="Proteomes" id="UP001147747">
    <property type="component" value="Unassembled WGS sequence"/>
</dbReference>
<keyword evidence="3" id="KW-1185">Reference proteome</keyword>
<comment type="caution">
    <text evidence="2">The sequence shown here is derived from an EMBL/GenBank/DDBJ whole genome shotgun (WGS) entry which is preliminary data.</text>
</comment>
<evidence type="ECO:0000313" key="3">
    <source>
        <dbReference type="Proteomes" id="UP001147747"/>
    </source>
</evidence>